<keyword evidence="8 17" id="KW-0999">Mitochondrion inner membrane</keyword>
<dbReference type="GO" id="GO:0006120">
    <property type="term" value="P:mitochondrial electron transport, NADH to ubiquinone"/>
    <property type="evidence" value="ECO:0007669"/>
    <property type="project" value="InterPro"/>
</dbReference>
<evidence type="ECO:0000256" key="5">
    <source>
        <dbReference type="ARBA" id="ARBA00022448"/>
    </source>
</evidence>
<evidence type="ECO:0000256" key="6">
    <source>
        <dbReference type="ARBA" id="ARBA00022660"/>
    </source>
</evidence>
<evidence type="ECO:0000256" key="7">
    <source>
        <dbReference type="ARBA" id="ARBA00022692"/>
    </source>
</evidence>
<dbReference type="InterPro" id="IPR050175">
    <property type="entry name" value="Complex_I_Subunit_2"/>
</dbReference>
<evidence type="ECO:0000256" key="8">
    <source>
        <dbReference type="ARBA" id="ARBA00022792"/>
    </source>
</evidence>
<dbReference type="InterPro" id="IPR010933">
    <property type="entry name" value="NADH_DH_su2_C"/>
</dbReference>
<dbReference type="GO" id="GO:0008137">
    <property type="term" value="F:NADH dehydrogenase (ubiquinone) activity"/>
    <property type="evidence" value="ECO:0007669"/>
    <property type="project" value="UniProtKB-EC"/>
</dbReference>
<comment type="catalytic activity">
    <reaction evidence="16 17">
        <text>a ubiquinone + NADH + 5 H(+)(in) = a ubiquinol + NAD(+) + 4 H(+)(out)</text>
        <dbReference type="Rhea" id="RHEA:29091"/>
        <dbReference type="Rhea" id="RHEA-COMP:9565"/>
        <dbReference type="Rhea" id="RHEA-COMP:9566"/>
        <dbReference type="ChEBI" id="CHEBI:15378"/>
        <dbReference type="ChEBI" id="CHEBI:16389"/>
        <dbReference type="ChEBI" id="CHEBI:17976"/>
        <dbReference type="ChEBI" id="CHEBI:57540"/>
        <dbReference type="ChEBI" id="CHEBI:57945"/>
        <dbReference type="EC" id="7.1.1.2"/>
    </reaction>
</comment>
<dbReference type="Pfam" id="PF06444">
    <property type="entry name" value="NADH_dehy_S2_C"/>
    <property type="match status" value="1"/>
</dbReference>
<evidence type="ECO:0000256" key="10">
    <source>
        <dbReference type="ARBA" id="ARBA00022982"/>
    </source>
</evidence>
<keyword evidence="5" id="KW-0813">Transport</keyword>
<reference evidence="20" key="1">
    <citation type="journal article" date="2012" name="Herpetol. Rev.">
        <title>Genetic Identity, Geographic Ranges, and Major Distribution Records for Frugivorous Monitor Lizards of Luzon Island, Philippines.</title>
        <authorList>
            <person name="Welton L.J."/>
            <person name="Siler C.D."/>
            <person name="Diesmos A.C."/>
            <person name="Diesmos M.L.L."/>
            <person name="Lagat R.D."/>
            <person name="Causaren R.M."/>
            <person name="Brown R.M."/>
        </authorList>
    </citation>
    <scope>NUCLEOTIDE SEQUENCE</scope>
</reference>
<protein>
    <recommendedName>
        <fullName evidence="4 17">NADH-ubiquinone oxidoreductase chain 2</fullName>
        <ecNumber evidence="3 17">7.1.1.2</ecNumber>
    </recommendedName>
</protein>
<evidence type="ECO:0000256" key="1">
    <source>
        <dbReference type="ARBA" id="ARBA00004448"/>
    </source>
</evidence>
<evidence type="ECO:0000256" key="2">
    <source>
        <dbReference type="ARBA" id="ARBA00007012"/>
    </source>
</evidence>
<feature type="transmembrane region" description="Helical" evidence="17">
    <location>
        <begin position="274"/>
        <end position="294"/>
    </location>
</feature>
<dbReference type="InterPro" id="IPR003917">
    <property type="entry name" value="NADH_UbQ_OxRdtase_chain2"/>
</dbReference>
<keyword evidence="10 17" id="KW-0249">Electron transport</keyword>
<dbReference type="Pfam" id="PF00361">
    <property type="entry name" value="Proton_antipo_M"/>
    <property type="match status" value="1"/>
</dbReference>
<feature type="domain" description="NADH:quinone oxidoreductase/Mrp antiporter transmembrane" evidence="18">
    <location>
        <begin position="23"/>
        <end position="289"/>
    </location>
</feature>
<keyword evidence="6 17" id="KW-0679">Respiratory chain</keyword>
<comment type="similarity">
    <text evidence="2 17">Belongs to the complex I subunit 2 family.</text>
</comment>
<keyword evidence="11 17" id="KW-1133">Transmembrane helix</keyword>
<evidence type="ECO:0000256" key="17">
    <source>
        <dbReference type="RuleBase" id="RU003403"/>
    </source>
</evidence>
<evidence type="ECO:0000256" key="4">
    <source>
        <dbReference type="ARBA" id="ARBA00021008"/>
    </source>
</evidence>
<dbReference type="EMBL" id="JQ413243">
    <property type="protein sequence ID" value="AJG39423.1"/>
    <property type="molecule type" value="Genomic_DNA"/>
</dbReference>
<evidence type="ECO:0000259" key="18">
    <source>
        <dbReference type="Pfam" id="PF00361"/>
    </source>
</evidence>
<keyword evidence="13 17" id="KW-0830">Ubiquinone</keyword>
<evidence type="ECO:0000256" key="3">
    <source>
        <dbReference type="ARBA" id="ARBA00012944"/>
    </source>
</evidence>
<evidence type="ECO:0000256" key="15">
    <source>
        <dbReference type="ARBA" id="ARBA00023136"/>
    </source>
</evidence>
<keyword evidence="9 17" id="KW-1278">Translocase</keyword>
<comment type="caution">
    <text evidence="17">Lacks conserved residue(s) required for the propagation of feature annotation.</text>
</comment>
<evidence type="ECO:0000256" key="12">
    <source>
        <dbReference type="ARBA" id="ARBA00023027"/>
    </source>
</evidence>
<feature type="transmembrane region" description="Helical" evidence="17">
    <location>
        <begin position="152"/>
        <end position="171"/>
    </location>
</feature>
<comment type="function">
    <text evidence="17">Core subunit of the mitochondrial membrane respiratory chain NADH dehydrogenase (Complex I) which catalyzes electron transfer from NADH through the respiratory chain, using ubiquinone as an electron acceptor. Essential for the catalytic activity and assembly of complex I.</text>
</comment>
<evidence type="ECO:0000256" key="11">
    <source>
        <dbReference type="ARBA" id="ARBA00022989"/>
    </source>
</evidence>
<dbReference type="PANTHER" id="PTHR46552">
    <property type="entry name" value="NADH-UBIQUINONE OXIDOREDUCTASE CHAIN 2"/>
    <property type="match status" value="1"/>
</dbReference>
<name>A0A0B5KUG1_9SAUR</name>
<keyword evidence="12 17" id="KW-0520">NAD</keyword>
<evidence type="ECO:0000259" key="19">
    <source>
        <dbReference type="Pfam" id="PF06444"/>
    </source>
</evidence>
<dbReference type="EMBL" id="JQ413244">
    <property type="protein sequence ID" value="AJG39426.1"/>
    <property type="molecule type" value="Genomic_DNA"/>
</dbReference>
<dbReference type="AlphaFoldDB" id="A0A0B5KUG1"/>
<evidence type="ECO:0000256" key="9">
    <source>
        <dbReference type="ARBA" id="ARBA00022967"/>
    </source>
</evidence>
<organism evidence="20">
    <name type="scientific">Varanus bitatawa</name>
    <dbReference type="NCBI Taxonomy" id="752698"/>
    <lineage>
        <taxon>Eukaryota</taxon>
        <taxon>Metazoa</taxon>
        <taxon>Chordata</taxon>
        <taxon>Craniata</taxon>
        <taxon>Vertebrata</taxon>
        <taxon>Euteleostomi</taxon>
        <taxon>Lepidosauria</taxon>
        <taxon>Squamata</taxon>
        <taxon>Bifurcata</taxon>
        <taxon>Unidentata</taxon>
        <taxon>Episquamata</taxon>
        <taxon>Toxicofera</taxon>
        <taxon>Anguimorpha</taxon>
        <taxon>Paleoanguimorpha</taxon>
        <taxon>Varanoidea</taxon>
        <taxon>Varanidae</taxon>
        <taxon>Varanus</taxon>
    </lineage>
</organism>
<evidence type="ECO:0000256" key="16">
    <source>
        <dbReference type="ARBA" id="ARBA00049551"/>
    </source>
</evidence>
<keyword evidence="7 17" id="KW-0812">Transmembrane</keyword>
<dbReference type="PRINTS" id="PR01436">
    <property type="entry name" value="NADHDHGNASE2"/>
</dbReference>
<evidence type="ECO:0000256" key="13">
    <source>
        <dbReference type="ARBA" id="ARBA00023075"/>
    </source>
</evidence>
<feature type="domain" description="NADH dehydrogenase subunit 2 C-terminal" evidence="19">
    <location>
        <begin position="290"/>
        <end position="343"/>
    </location>
</feature>
<evidence type="ECO:0000313" key="20">
    <source>
        <dbReference type="EMBL" id="AJG39426.1"/>
    </source>
</evidence>
<keyword evidence="15 17" id="KW-0472">Membrane</keyword>
<dbReference type="EC" id="7.1.1.2" evidence="3 17"/>
<accession>A0A0B5KUG1</accession>
<dbReference type="InterPro" id="IPR001750">
    <property type="entry name" value="ND/Mrp_TM"/>
</dbReference>
<comment type="subcellular location">
    <subcellularLocation>
        <location evidence="1 17">Mitochondrion inner membrane</location>
        <topology evidence="1 17">Multi-pass membrane protein</topology>
    </subcellularLocation>
</comment>
<keyword evidence="14 17" id="KW-0496">Mitochondrion</keyword>
<dbReference type="GO" id="GO:0005743">
    <property type="term" value="C:mitochondrial inner membrane"/>
    <property type="evidence" value="ECO:0007669"/>
    <property type="project" value="UniProtKB-SubCell"/>
</dbReference>
<geneLocation type="mitochondrion" evidence="20"/>
<feature type="transmembrane region" description="Helical" evidence="17">
    <location>
        <begin position="321"/>
        <end position="339"/>
    </location>
</feature>
<evidence type="ECO:0000256" key="14">
    <source>
        <dbReference type="ARBA" id="ARBA00023128"/>
    </source>
</evidence>
<proteinExistence type="inferred from homology"/>
<sequence length="345" mass="37928">MNPIINFILFSSMVAGTILTMTSHHWVSAWLGLELNTLAIIPIISKTHHPRATEASTKYFLIQAASSALILLSGITNAHLHGSWDISQLSNDFTKIMLTTALATKLGLAPVHFWLPEILQGVPTITALIIATWQKIAPMALLITIWDLIPTHITLTMGLLSIIIGGLGGLNQTQLRKMMAFSSIAHLGWMITIITIAPNLSLLNLILYITLTSSTMLIMHLTSSKTLQNIMLIPSHTSTTTSLFMLSLLSLGGLPPLSGFLPKWLILQELTVHNLIPLATMMAVTTLLSLMFYLRTTYISTMTLPPSTTPLKNMWRLKPNTNTFTMTLLTLTALFLLPITPTLTQ</sequence>
<dbReference type="PANTHER" id="PTHR46552:SF1">
    <property type="entry name" value="NADH-UBIQUINONE OXIDOREDUCTASE CHAIN 2"/>
    <property type="match status" value="1"/>
</dbReference>